<dbReference type="Proteomes" id="UP000825679">
    <property type="component" value="Chromosome"/>
</dbReference>
<sequence>MTYKAGSQTLFFQDASRPHWAGLGARPMSLDVWYPAIDSAVEQTHYFGGEEGLFQIEGIAKDAPLLAGKWPLIVLSHGTGGSGLQMGWLGRHLASQGFVAAAISHHGNTCMEPYLPQGFLLWWERATDLSRVIDFMLDHVEFGEVIAAEKIAAAGFSLGGYTALAVAGGICNLSELYRFCSSDERDASCDAPPEFSSLLAMREQLIASDPEFNLELERHALSYKDPRVRAVLLLNTALGHVFTSDGVAQIDIPLHIVVAAGDQIAPAKSNGMYLAQLIPAAKLTVLDEAVNHYVYLCEATPAGKQYLPELCCDDAMVERRLIHQQTAELAVSFFQSSGICV</sequence>
<protein>
    <recommendedName>
        <fullName evidence="6">Dienelactone hydrolase</fullName>
    </recommendedName>
</protein>
<evidence type="ECO:0000256" key="3">
    <source>
        <dbReference type="ARBA" id="ARBA00023098"/>
    </source>
</evidence>
<dbReference type="Pfam" id="PF03403">
    <property type="entry name" value="PAF-AH_p_II"/>
    <property type="match status" value="1"/>
</dbReference>
<evidence type="ECO:0000256" key="1">
    <source>
        <dbReference type="ARBA" id="ARBA00022801"/>
    </source>
</evidence>
<gene>
    <name evidence="4" type="ORF">K4H28_15835</name>
</gene>
<dbReference type="Gene3D" id="3.40.50.1820">
    <property type="entry name" value="alpha/beta hydrolase"/>
    <property type="match status" value="2"/>
</dbReference>
<dbReference type="PANTHER" id="PTHR10272:SF0">
    <property type="entry name" value="PLATELET-ACTIVATING FACTOR ACETYLHYDROLASE"/>
    <property type="match status" value="1"/>
</dbReference>
<keyword evidence="2" id="KW-0442">Lipid degradation</keyword>
<keyword evidence="5" id="KW-1185">Reference proteome</keyword>
<keyword evidence="1" id="KW-0378">Hydrolase</keyword>
<dbReference type="RefSeq" id="WP_221006095.1">
    <property type="nucleotide sequence ID" value="NZ_CP081150.1"/>
</dbReference>
<reference evidence="4 5" key="1">
    <citation type="submission" date="2021-08" db="EMBL/GenBank/DDBJ databases">
        <title>complete genome sequencing of Deefgea sp. D25.</title>
        <authorList>
            <person name="Bae J.-W."/>
            <person name="Gim D.-H."/>
        </authorList>
    </citation>
    <scope>NUCLEOTIDE SEQUENCE [LARGE SCALE GENOMIC DNA]</scope>
    <source>
        <strain evidence="4 5">D25</strain>
    </source>
</reference>
<dbReference type="InterPro" id="IPR029058">
    <property type="entry name" value="AB_hydrolase_fold"/>
</dbReference>
<keyword evidence="3" id="KW-0443">Lipid metabolism</keyword>
<accession>A0ABX8Z986</accession>
<proteinExistence type="predicted"/>
<evidence type="ECO:0000313" key="4">
    <source>
        <dbReference type="EMBL" id="QZA77715.1"/>
    </source>
</evidence>
<name>A0ABX8Z986_9NEIS</name>
<evidence type="ECO:0000313" key="5">
    <source>
        <dbReference type="Proteomes" id="UP000825679"/>
    </source>
</evidence>
<dbReference type="EMBL" id="CP081150">
    <property type="protein sequence ID" value="QZA77715.1"/>
    <property type="molecule type" value="Genomic_DNA"/>
</dbReference>
<dbReference type="PANTHER" id="PTHR10272">
    <property type="entry name" value="PLATELET-ACTIVATING FACTOR ACETYLHYDROLASE"/>
    <property type="match status" value="1"/>
</dbReference>
<dbReference type="InterPro" id="IPR016986">
    <property type="entry name" value="UCP031982_abhydr"/>
</dbReference>
<evidence type="ECO:0008006" key="6">
    <source>
        <dbReference type="Google" id="ProtNLM"/>
    </source>
</evidence>
<organism evidence="4 5">
    <name type="scientific">Deefgea tanakiae</name>
    <dbReference type="NCBI Taxonomy" id="2865840"/>
    <lineage>
        <taxon>Bacteria</taxon>
        <taxon>Pseudomonadati</taxon>
        <taxon>Pseudomonadota</taxon>
        <taxon>Betaproteobacteria</taxon>
        <taxon>Neisseriales</taxon>
        <taxon>Chitinibacteraceae</taxon>
        <taxon>Deefgea</taxon>
    </lineage>
</organism>
<evidence type="ECO:0000256" key="2">
    <source>
        <dbReference type="ARBA" id="ARBA00022963"/>
    </source>
</evidence>
<dbReference type="PIRSF" id="PIRSF031982">
    <property type="entry name" value="UCP031982_abhydr"/>
    <property type="match status" value="1"/>
</dbReference>
<dbReference type="SUPFAM" id="SSF53474">
    <property type="entry name" value="alpha/beta-Hydrolases"/>
    <property type="match status" value="1"/>
</dbReference>